<accession>A0A5C7IKC9</accession>
<dbReference type="EMBL" id="VAHF01000002">
    <property type="protein sequence ID" value="TXG69857.1"/>
    <property type="molecule type" value="Genomic_DNA"/>
</dbReference>
<dbReference type="PANTHER" id="PTHR31286:SF167">
    <property type="entry name" value="OS09G0268800 PROTEIN"/>
    <property type="match status" value="1"/>
</dbReference>
<dbReference type="AlphaFoldDB" id="A0A5C7IKC9"/>
<protein>
    <submittedName>
        <fullName evidence="1">Uncharacterized protein</fullName>
    </submittedName>
</protein>
<dbReference type="OrthoDB" id="1750606at2759"/>
<comment type="caution">
    <text evidence="1">The sequence shown here is derived from an EMBL/GenBank/DDBJ whole genome shotgun (WGS) entry which is preliminary data.</text>
</comment>
<evidence type="ECO:0000313" key="1">
    <source>
        <dbReference type="EMBL" id="TXG69857.1"/>
    </source>
</evidence>
<reference evidence="2" key="1">
    <citation type="journal article" date="2019" name="Gigascience">
        <title>De novo genome assembly of the endangered Acer yangbiense, a plant species with extremely small populations endemic to Yunnan Province, China.</title>
        <authorList>
            <person name="Yang J."/>
            <person name="Wariss H.M."/>
            <person name="Tao L."/>
            <person name="Zhang R."/>
            <person name="Yun Q."/>
            <person name="Hollingsworth P."/>
            <person name="Dao Z."/>
            <person name="Luo G."/>
            <person name="Guo H."/>
            <person name="Ma Y."/>
            <person name="Sun W."/>
        </authorList>
    </citation>
    <scope>NUCLEOTIDE SEQUENCE [LARGE SCALE GENOMIC DNA]</scope>
    <source>
        <strain evidence="2">cv. Malutang</strain>
    </source>
</reference>
<dbReference type="InterPro" id="IPR040256">
    <property type="entry name" value="At4g02000-like"/>
</dbReference>
<evidence type="ECO:0000313" key="2">
    <source>
        <dbReference type="Proteomes" id="UP000323000"/>
    </source>
</evidence>
<keyword evidence="2" id="KW-1185">Reference proteome</keyword>
<proteinExistence type="predicted"/>
<name>A0A5C7IKC9_9ROSI</name>
<organism evidence="1 2">
    <name type="scientific">Acer yangbiense</name>
    <dbReference type="NCBI Taxonomy" id="1000413"/>
    <lineage>
        <taxon>Eukaryota</taxon>
        <taxon>Viridiplantae</taxon>
        <taxon>Streptophyta</taxon>
        <taxon>Embryophyta</taxon>
        <taxon>Tracheophyta</taxon>
        <taxon>Spermatophyta</taxon>
        <taxon>Magnoliopsida</taxon>
        <taxon>eudicotyledons</taxon>
        <taxon>Gunneridae</taxon>
        <taxon>Pentapetalae</taxon>
        <taxon>rosids</taxon>
        <taxon>malvids</taxon>
        <taxon>Sapindales</taxon>
        <taxon>Sapindaceae</taxon>
        <taxon>Hippocastanoideae</taxon>
        <taxon>Acereae</taxon>
        <taxon>Acer</taxon>
    </lineage>
</organism>
<sequence>MDSDDITSLCASLSIDHRDGPVQILNDQLMVKDGMEIESVSGNTFTFHFHNIQDLERVLAGGRWSFDSALIAMEIPVGKGTIGSLSFNQADFWIQIHQVPLLCMTREIGQFLGGLIGMVIDVDGGASGDCVGKFMRVRVQVDISRALKRCLRVDILGDGLDLVNSQI</sequence>
<dbReference type="Proteomes" id="UP000323000">
    <property type="component" value="Chromosome 2"/>
</dbReference>
<gene>
    <name evidence="1" type="ORF">EZV62_004792</name>
</gene>
<dbReference type="PANTHER" id="PTHR31286">
    <property type="entry name" value="GLYCINE-RICH CELL WALL STRUCTURAL PROTEIN 1.8-LIKE"/>
    <property type="match status" value="1"/>
</dbReference>